<gene>
    <name evidence="6" type="ORF">EA472_11565</name>
</gene>
<evidence type="ECO:0000256" key="1">
    <source>
        <dbReference type="ARBA" id="ARBA00001946"/>
    </source>
</evidence>
<dbReference type="Pfam" id="PF00702">
    <property type="entry name" value="Hydrolase"/>
    <property type="match status" value="1"/>
</dbReference>
<evidence type="ECO:0000256" key="3">
    <source>
        <dbReference type="ARBA" id="ARBA00022801"/>
    </source>
</evidence>
<evidence type="ECO:0000313" key="6">
    <source>
        <dbReference type="EMBL" id="RQH00471.1"/>
    </source>
</evidence>
<evidence type="ECO:0000256" key="4">
    <source>
        <dbReference type="ARBA" id="ARBA00022842"/>
    </source>
</evidence>
<dbReference type="GO" id="GO:0044281">
    <property type="term" value="P:small molecule metabolic process"/>
    <property type="evidence" value="ECO:0007669"/>
    <property type="project" value="UniProtKB-ARBA"/>
</dbReference>
<sequence>MAADIDAVCFDLDDTLCTYSQPGSVALERAFERVGVDQPWEIEAYQTRYDDYLEESADVEDLRRRCFGDLAVEAGLDRETGWTVADEYGTVRDGAGVELLPGARDALEHFAEEYRLGLITNGAPGIQRTKLETTGVSDWFETVVCAGYDAPAKPDPEPFRVALEALESTPDRAIYVGNSLTSDVTGARAAGLRSVWIPDGETVPERPEPEPDYTLESLAELTTRPW</sequence>
<dbReference type="SFLD" id="SFLDG01129">
    <property type="entry name" value="C1.5:_HAD__Beta-PGM__Phosphata"/>
    <property type="match status" value="1"/>
</dbReference>
<comment type="similarity">
    <text evidence="2">Belongs to the HAD-like hydrolase superfamily.</text>
</comment>
<comment type="caution">
    <text evidence="6">The sequence shown here is derived from an EMBL/GenBank/DDBJ whole genome shotgun (WGS) entry which is preliminary data.</text>
</comment>
<evidence type="ECO:0000313" key="7">
    <source>
        <dbReference type="Proteomes" id="UP000281431"/>
    </source>
</evidence>
<keyword evidence="3 6" id="KW-0378">Hydrolase</keyword>
<proteinExistence type="inferred from homology"/>
<dbReference type="SUPFAM" id="SSF56784">
    <property type="entry name" value="HAD-like"/>
    <property type="match status" value="1"/>
</dbReference>
<dbReference type="PANTHER" id="PTHR46470">
    <property type="entry name" value="N-ACYLNEURAMINATE-9-PHOSPHATASE"/>
    <property type="match status" value="1"/>
</dbReference>
<dbReference type="Gene3D" id="3.40.50.1000">
    <property type="entry name" value="HAD superfamily/HAD-like"/>
    <property type="match status" value="1"/>
</dbReference>
<keyword evidence="7" id="KW-1185">Reference proteome</keyword>
<dbReference type="NCBIfam" id="TIGR01549">
    <property type="entry name" value="HAD-SF-IA-v1"/>
    <property type="match status" value="1"/>
</dbReference>
<dbReference type="AlphaFoldDB" id="A0A3N6MRS4"/>
<organism evidence="6 7">
    <name type="scientific">Natrarchaeobius chitinivorans</name>
    <dbReference type="NCBI Taxonomy" id="1679083"/>
    <lineage>
        <taxon>Archaea</taxon>
        <taxon>Methanobacteriati</taxon>
        <taxon>Methanobacteriota</taxon>
        <taxon>Stenosarchaea group</taxon>
        <taxon>Halobacteria</taxon>
        <taxon>Halobacteriales</taxon>
        <taxon>Natrialbaceae</taxon>
        <taxon>Natrarchaeobius</taxon>
    </lineage>
</organism>
<feature type="region of interest" description="Disordered" evidence="5">
    <location>
        <begin position="199"/>
        <end position="226"/>
    </location>
</feature>
<reference evidence="6 7" key="1">
    <citation type="submission" date="2018-10" db="EMBL/GenBank/DDBJ databases">
        <title>Natrarchaeobius chitinivorans gen. nov., sp. nov., and Natrarchaeobius haloalkaliphilus sp. nov., alkaliphilic, chitin-utilizing haloarchaea from hypersaline alkaline lakes.</title>
        <authorList>
            <person name="Sorokin D.Y."/>
            <person name="Elcheninov A.G."/>
            <person name="Kostrikina N.A."/>
            <person name="Bale N.J."/>
            <person name="Sinninghe Damste J.S."/>
            <person name="Khijniak T.V."/>
            <person name="Kublanov I.V."/>
            <person name="Toshchakov S.V."/>
        </authorList>
    </citation>
    <scope>NUCLEOTIDE SEQUENCE [LARGE SCALE GENOMIC DNA]</scope>
    <source>
        <strain evidence="6 7">AArcht7</strain>
    </source>
</reference>
<dbReference type="OrthoDB" id="27736at2157"/>
<dbReference type="SFLD" id="SFLDS00003">
    <property type="entry name" value="Haloacid_Dehalogenase"/>
    <property type="match status" value="1"/>
</dbReference>
<dbReference type="InterPro" id="IPR023214">
    <property type="entry name" value="HAD_sf"/>
</dbReference>
<protein>
    <submittedName>
        <fullName evidence="6">HAD family hydrolase</fullName>
    </submittedName>
</protein>
<comment type="cofactor">
    <cofactor evidence="1">
        <name>Mg(2+)</name>
        <dbReference type="ChEBI" id="CHEBI:18420"/>
    </cofactor>
</comment>
<keyword evidence="4" id="KW-0460">Magnesium</keyword>
<dbReference type="EMBL" id="REFZ01000006">
    <property type="protein sequence ID" value="RQH00471.1"/>
    <property type="molecule type" value="Genomic_DNA"/>
</dbReference>
<accession>A0A3N6MRS4</accession>
<dbReference type="InterPro" id="IPR036412">
    <property type="entry name" value="HAD-like_sf"/>
</dbReference>
<evidence type="ECO:0000256" key="2">
    <source>
        <dbReference type="ARBA" id="ARBA00007958"/>
    </source>
</evidence>
<dbReference type="InterPro" id="IPR051400">
    <property type="entry name" value="HAD-like_hydrolase"/>
</dbReference>
<dbReference type="Proteomes" id="UP000281431">
    <property type="component" value="Unassembled WGS sequence"/>
</dbReference>
<dbReference type="InterPro" id="IPR006439">
    <property type="entry name" value="HAD-SF_hydro_IA"/>
</dbReference>
<dbReference type="Gene3D" id="1.20.120.710">
    <property type="entry name" value="Haloacid dehalogenase hydrolase-like domain"/>
    <property type="match status" value="1"/>
</dbReference>
<name>A0A3N6MRS4_NATCH</name>
<dbReference type="GO" id="GO:0016787">
    <property type="term" value="F:hydrolase activity"/>
    <property type="evidence" value="ECO:0007669"/>
    <property type="project" value="UniProtKB-KW"/>
</dbReference>
<evidence type="ECO:0000256" key="5">
    <source>
        <dbReference type="SAM" id="MobiDB-lite"/>
    </source>
</evidence>